<name>A0ABN2C139_9ACTN</name>
<proteinExistence type="predicted"/>
<comment type="caution">
    <text evidence="2">The sequence shown here is derived from an EMBL/GenBank/DDBJ whole genome shotgun (WGS) entry which is preliminary data.</text>
</comment>
<dbReference type="InterPro" id="IPR016040">
    <property type="entry name" value="NAD(P)-bd_dom"/>
</dbReference>
<sequence length="265" mass="27758">MCEAEPHIRTSCAVLEDMKIVIAGATGSLGTEVVDAVRAAGHESVPISRDSAADLISGSGLVTALRGASAVIDASATSSTSAKRSIGFFTTVTRNLLAAEREAGVPHHVAISVIGAAKLNANYYAGKAAQEAILHATSGGWSLLRTTQFHEFVEQLVAHGKVGPFQAVPRMRSQPIAAAEVAAELVAIASGEPQGLTPELAGPQEERMGDLVRRYLAATARRRPVVELSIPGAWGRGMRDGSLLPKAGTRLGRQTFDEWLSARTS</sequence>
<dbReference type="EMBL" id="BAAANC010000003">
    <property type="protein sequence ID" value="GAA1549524.1"/>
    <property type="molecule type" value="Genomic_DNA"/>
</dbReference>
<gene>
    <name evidence="2" type="ORF">GCM10009741_62000</name>
</gene>
<dbReference type="PANTHER" id="PTHR12126:SF11">
    <property type="entry name" value="NADH DEHYDROGENASE [UBIQUINONE] 1 ALPHA SUBCOMPLEX SUBUNIT 9, MITOCHONDRIAL"/>
    <property type="match status" value="1"/>
</dbReference>
<protein>
    <submittedName>
        <fullName evidence="2">NAD(P)H-binding protein</fullName>
    </submittedName>
</protein>
<reference evidence="2 3" key="1">
    <citation type="journal article" date="2019" name="Int. J. Syst. Evol. Microbiol.">
        <title>The Global Catalogue of Microorganisms (GCM) 10K type strain sequencing project: providing services to taxonomists for standard genome sequencing and annotation.</title>
        <authorList>
            <consortium name="The Broad Institute Genomics Platform"/>
            <consortium name="The Broad Institute Genome Sequencing Center for Infectious Disease"/>
            <person name="Wu L."/>
            <person name="Ma J."/>
        </authorList>
    </citation>
    <scope>NUCLEOTIDE SEQUENCE [LARGE SCALE GENOMIC DNA]</scope>
    <source>
        <strain evidence="2 3">JCM 14303</strain>
    </source>
</reference>
<feature type="domain" description="NAD(P)-binding" evidence="1">
    <location>
        <begin position="24"/>
        <end position="189"/>
    </location>
</feature>
<evidence type="ECO:0000259" key="1">
    <source>
        <dbReference type="Pfam" id="PF13460"/>
    </source>
</evidence>
<dbReference type="InterPro" id="IPR051207">
    <property type="entry name" value="ComplexI_NDUFA9_subunit"/>
</dbReference>
<dbReference type="PANTHER" id="PTHR12126">
    <property type="entry name" value="NADH-UBIQUINONE OXIDOREDUCTASE 39 KDA SUBUNIT-RELATED"/>
    <property type="match status" value="1"/>
</dbReference>
<dbReference type="SUPFAM" id="SSF51735">
    <property type="entry name" value="NAD(P)-binding Rossmann-fold domains"/>
    <property type="match status" value="1"/>
</dbReference>
<dbReference type="InterPro" id="IPR036291">
    <property type="entry name" value="NAD(P)-bd_dom_sf"/>
</dbReference>
<evidence type="ECO:0000313" key="3">
    <source>
        <dbReference type="Proteomes" id="UP001500363"/>
    </source>
</evidence>
<evidence type="ECO:0000313" key="2">
    <source>
        <dbReference type="EMBL" id="GAA1549524.1"/>
    </source>
</evidence>
<dbReference type="Gene3D" id="3.40.50.720">
    <property type="entry name" value="NAD(P)-binding Rossmann-like Domain"/>
    <property type="match status" value="1"/>
</dbReference>
<accession>A0ABN2C139</accession>
<organism evidence="2 3">
    <name type="scientific">Kribbella lupini</name>
    <dbReference type="NCBI Taxonomy" id="291602"/>
    <lineage>
        <taxon>Bacteria</taxon>
        <taxon>Bacillati</taxon>
        <taxon>Actinomycetota</taxon>
        <taxon>Actinomycetes</taxon>
        <taxon>Propionibacteriales</taxon>
        <taxon>Kribbellaceae</taxon>
        <taxon>Kribbella</taxon>
    </lineage>
</organism>
<keyword evidence="3" id="KW-1185">Reference proteome</keyword>
<dbReference type="Pfam" id="PF13460">
    <property type="entry name" value="NAD_binding_10"/>
    <property type="match status" value="1"/>
</dbReference>
<dbReference type="Proteomes" id="UP001500363">
    <property type="component" value="Unassembled WGS sequence"/>
</dbReference>